<dbReference type="RefSeq" id="WP_125754270.1">
    <property type="nucleotide sequence ID" value="NZ_JBHTON010000011.1"/>
</dbReference>
<proteinExistence type="predicted"/>
<evidence type="ECO:0008006" key="4">
    <source>
        <dbReference type="Google" id="ProtNLM"/>
    </source>
</evidence>
<keyword evidence="3" id="KW-1185">Reference proteome</keyword>
<name>A0ABW4E7W7_9LACO</name>
<dbReference type="Proteomes" id="UP001597252">
    <property type="component" value="Unassembled WGS sequence"/>
</dbReference>
<evidence type="ECO:0000313" key="3">
    <source>
        <dbReference type="Proteomes" id="UP001597252"/>
    </source>
</evidence>
<feature type="compositionally biased region" description="Basic and acidic residues" evidence="1">
    <location>
        <begin position="166"/>
        <end position="185"/>
    </location>
</feature>
<evidence type="ECO:0000256" key="1">
    <source>
        <dbReference type="SAM" id="MobiDB-lite"/>
    </source>
</evidence>
<protein>
    <recommendedName>
        <fullName evidence="4">DUF4767 domain-containing protein</fullName>
    </recommendedName>
</protein>
<comment type="caution">
    <text evidence="2">The sequence shown here is derived from an EMBL/GenBank/DDBJ whole genome shotgun (WGS) entry which is preliminary data.</text>
</comment>
<sequence length="323" mass="36014">MANFDANFYSNVSGERLADLKKVIEVLEQSETDEMKQWRGGESVTWRMGLLNPYDKSFFLKAASRAILVNDKYAVYLPNKKSFLDASGKIIAFTAYPNKLFKLSNTTEPVGDRAQLYYEDSRALIQIVEGENGEIPVSDIQKLIDYLKPYRQAEEQRQQEVLAQQEDAKRQAQEKAAQEVADRRSRLGTPAANPQSTTQPDSTQLNTANVQPEHPQPRPANVGPAKFSFKTAPYIISVNSIPDGFAYLQPLYYANSTSMNLKSIVNAGNGYAKAYNIIISNIKADIDNGVYDAVFNMRVITKDTVDSSEYDCIIYGDACIVAG</sequence>
<gene>
    <name evidence="2" type="ORF">ACFQ5J_04695</name>
</gene>
<organism evidence="2 3">
    <name type="scientific">Lacticaseibacillus baoqingensis</name>
    <dbReference type="NCBI Taxonomy" id="2486013"/>
    <lineage>
        <taxon>Bacteria</taxon>
        <taxon>Bacillati</taxon>
        <taxon>Bacillota</taxon>
        <taxon>Bacilli</taxon>
        <taxon>Lactobacillales</taxon>
        <taxon>Lactobacillaceae</taxon>
        <taxon>Lacticaseibacillus</taxon>
    </lineage>
</organism>
<accession>A0ABW4E7W7</accession>
<dbReference type="EMBL" id="JBHTON010000011">
    <property type="protein sequence ID" value="MFD1484530.1"/>
    <property type="molecule type" value="Genomic_DNA"/>
</dbReference>
<evidence type="ECO:0000313" key="2">
    <source>
        <dbReference type="EMBL" id="MFD1484530.1"/>
    </source>
</evidence>
<feature type="region of interest" description="Disordered" evidence="1">
    <location>
        <begin position="158"/>
        <end position="223"/>
    </location>
</feature>
<feature type="compositionally biased region" description="Polar residues" evidence="1">
    <location>
        <begin position="192"/>
        <end position="210"/>
    </location>
</feature>
<reference evidence="3" key="1">
    <citation type="journal article" date="2019" name="Int. J. Syst. Evol. Microbiol.">
        <title>The Global Catalogue of Microorganisms (GCM) 10K type strain sequencing project: providing services to taxonomists for standard genome sequencing and annotation.</title>
        <authorList>
            <consortium name="The Broad Institute Genomics Platform"/>
            <consortium name="The Broad Institute Genome Sequencing Center for Infectious Disease"/>
            <person name="Wu L."/>
            <person name="Ma J."/>
        </authorList>
    </citation>
    <scope>NUCLEOTIDE SEQUENCE [LARGE SCALE GENOMIC DNA]</scope>
    <source>
        <strain evidence="3">CCM 8903</strain>
    </source>
</reference>